<evidence type="ECO:0000313" key="11">
    <source>
        <dbReference type="Proteomes" id="UP001331561"/>
    </source>
</evidence>
<feature type="chain" id="PRO_5045530133" description="Phosphate-binding protein PstS" evidence="8">
    <location>
        <begin position="27"/>
        <end position="349"/>
    </location>
</feature>
<protein>
    <recommendedName>
        <fullName evidence="4 7">Phosphate-binding protein PstS</fullName>
    </recommendedName>
</protein>
<dbReference type="PANTHER" id="PTHR42996:SF1">
    <property type="entry name" value="PHOSPHATE-BINDING PROTEIN PSTS"/>
    <property type="match status" value="1"/>
</dbReference>
<dbReference type="CDD" id="cd13565">
    <property type="entry name" value="PBP2_PstS"/>
    <property type="match status" value="1"/>
</dbReference>
<keyword evidence="11" id="KW-1185">Reference proteome</keyword>
<dbReference type="EMBL" id="JAYXHS010000003">
    <property type="protein sequence ID" value="MEC5387454.1"/>
    <property type="molecule type" value="Genomic_DNA"/>
</dbReference>
<evidence type="ECO:0000256" key="5">
    <source>
        <dbReference type="ARBA" id="ARBA00022448"/>
    </source>
</evidence>
<name>A0ABU6K747_9RHOO</name>
<comment type="function">
    <text evidence="1 7">Part of the ABC transporter complex PstSACB involved in phosphate import.</text>
</comment>
<dbReference type="InterPro" id="IPR005673">
    <property type="entry name" value="ABC_phos-bd_PstS"/>
</dbReference>
<keyword evidence="5 7" id="KW-0813">Transport</keyword>
<evidence type="ECO:0000256" key="7">
    <source>
        <dbReference type="PIRNR" id="PIRNR002756"/>
    </source>
</evidence>
<evidence type="ECO:0000256" key="4">
    <source>
        <dbReference type="ARBA" id="ARBA00021889"/>
    </source>
</evidence>
<comment type="similarity">
    <text evidence="2 7">Belongs to the PstS family.</text>
</comment>
<evidence type="ECO:0000256" key="6">
    <source>
        <dbReference type="ARBA" id="ARBA00022592"/>
    </source>
</evidence>
<dbReference type="InterPro" id="IPR050962">
    <property type="entry name" value="Phosphate-bind_PstS"/>
</dbReference>
<evidence type="ECO:0000256" key="2">
    <source>
        <dbReference type="ARBA" id="ARBA00008725"/>
    </source>
</evidence>
<dbReference type="Pfam" id="PF12849">
    <property type="entry name" value="PBP_like_2"/>
    <property type="match status" value="1"/>
</dbReference>
<evidence type="ECO:0000256" key="1">
    <source>
        <dbReference type="ARBA" id="ARBA00002841"/>
    </source>
</evidence>
<accession>A0ABU6K747</accession>
<keyword evidence="6 7" id="KW-0592">Phosphate transport</keyword>
<evidence type="ECO:0000256" key="8">
    <source>
        <dbReference type="SAM" id="SignalP"/>
    </source>
</evidence>
<feature type="signal peptide" evidence="8">
    <location>
        <begin position="1"/>
        <end position="26"/>
    </location>
</feature>
<evidence type="ECO:0000313" key="10">
    <source>
        <dbReference type="EMBL" id="MEC5387454.1"/>
    </source>
</evidence>
<evidence type="ECO:0000256" key="3">
    <source>
        <dbReference type="ARBA" id="ARBA00011529"/>
    </source>
</evidence>
<evidence type="ECO:0000259" key="9">
    <source>
        <dbReference type="Pfam" id="PF12849"/>
    </source>
</evidence>
<dbReference type="InterPro" id="IPR024370">
    <property type="entry name" value="PBP_domain"/>
</dbReference>
<feature type="domain" description="PBP" evidence="9">
    <location>
        <begin position="27"/>
        <end position="301"/>
    </location>
</feature>
<comment type="subunit">
    <text evidence="3 7">The complex is composed of two ATP-binding proteins (PstB), two transmembrane proteins (PstC and PstA) and a solute-binding protein (PstS).</text>
</comment>
<dbReference type="NCBIfam" id="TIGR00975">
    <property type="entry name" value="3a0107s03"/>
    <property type="match status" value="1"/>
</dbReference>
<dbReference type="PANTHER" id="PTHR42996">
    <property type="entry name" value="PHOSPHATE-BINDING PROTEIN PSTS"/>
    <property type="match status" value="1"/>
</dbReference>
<comment type="caution">
    <text evidence="10">The sequence shown here is derived from an EMBL/GenBank/DDBJ whole genome shotgun (WGS) entry which is preliminary data.</text>
</comment>
<organism evidence="10 11">
    <name type="scientific">Uliginosibacterium silvisoli</name>
    <dbReference type="NCBI Taxonomy" id="3114758"/>
    <lineage>
        <taxon>Bacteria</taxon>
        <taxon>Pseudomonadati</taxon>
        <taxon>Pseudomonadota</taxon>
        <taxon>Betaproteobacteria</taxon>
        <taxon>Rhodocyclales</taxon>
        <taxon>Zoogloeaceae</taxon>
        <taxon>Uliginosibacterium</taxon>
    </lineage>
</organism>
<dbReference type="RefSeq" id="WP_327600423.1">
    <property type="nucleotide sequence ID" value="NZ_JAYXHS010000003.1"/>
</dbReference>
<proteinExistence type="inferred from homology"/>
<dbReference type="Proteomes" id="UP001331561">
    <property type="component" value="Unassembled WGS sequence"/>
</dbReference>
<keyword evidence="8" id="KW-0732">Signal</keyword>
<dbReference type="PIRSF" id="PIRSF002756">
    <property type="entry name" value="PstS"/>
    <property type="match status" value="1"/>
</dbReference>
<reference evidence="10 11" key="1">
    <citation type="submission" date="2024-01" db="EMBL/GenBank/DDBJ databases">
        <title>Uliginosibacterium soil sp. nov.</title>
        <authorList>
            <person name="Lv Y."/>
        </authorList>
    </citation>
    <scope>NUCLEOTIDE SEQUENCE [LARGE SCALE GENOMIC DNA]</scope>
    <source>
        <strain evidence="10 11">H3</strain>
    </source>
</reference>
<sequence length="349" mass="37243">MNISGLSIRSLLALSATMMFGGIVQAAELTGAGASLPAPVYERWSDAYLKATGNRINYQSIGSGGGIKEVSGKSIDFGTTDIPLSTADLEKNGLLQFPTMVGGAVPIINLPGIKTDELRLSGVVLGDIYMGKITQWNDKAIRALNPSVKLPDMSIAIVHRGDGAGTSFVFTNYLSKVHPQWRDKVGTGTIVQWPTGMHGKGDEGVATFVRNLPGAIGYVEYAYARQKKLDTVQMQNRAGSFVSANEQSLKAAANAPWQQSAFGEILTDQAGQDVWPIAGATFIVMRRKEEKAAAANEALKFFLWSYRNGAAMAQAQGYAPLPERVMSDVQAHWSGIVDAASGKPVFGAN</sequence>
<gene>
    <name evidence="10" type="primary">pstS</name>
    <name evidence="10" type="ORF">VVD49_17115</name>
</gene>
<dbReference type="NCBIfam" id="NF008171">
    <property type="entry name" value="PRK10918.1"/>
    <property type="match status" value="1"/>
</dbReference>
<dbReference type="Gene3D" id="3.40.190.10">
    <property type="entry name" value="Periplasmic binding protein-like II"/>
    <property type="match status" value="2"/>
</dbReference>
<dbReference type="SUPFAM" id="SSF53850">
    <property type="entry name" value="Periplasmic binding protein-like II"/>
    <property type="match status" value="1"/>
</dbReference>